<dbReference type="GO" id="GO:0070967">
    <property type="term" value="F:coenzyme F420 binding"/>
    <property type="evidence" value="ECO:0007669"/>
    <property type="project" value="TreeGrafter"/>
</dbReference>
<evidence type="ECO:0000313" key="4">
    <source>
        <dbReference type="Proteomes" id="UP000239814"/>
    </source>
</evidence>
<dbReference type="GO" id="GO:0005886">
    <property type="term" value="C:plasma membrane"/>
    <property type="evidence" value="ECO:0007669"/>
    <property type="project" value="TreeGrafter"/>
</dbReference>
<evidence type="ECO:0000256" key="2">
    <source>
        <dbReference type="ARBA" id="ARBA00049106"/>
    </source>
</evidence>
<protein>
    <submittedName>
        <fullName evidence="3">Nitroreductase family deazaflavin-dependent oxidoreductase</fullName>
    </submittedName>
</protein>
<dbReference type="Pfam" id="PF04075">
    <property type="entry name" value="F420H2_quin_red"/>
    <property type="match status" value="1"/>
</dbReference>
<keyword evidence="4" id="KW-1185">Reference proteome</keyword>
<dbReference type="GO" id="GO:0016491">
    <property type="term" value="F:oxidoreductase activity"/>
    <property type="evidence" value="ECO:0007669"/>
    <property type="project" value="InterPro"/>
</dbReference>
<name>A0A2S0KI87_9ACTN</name>
<dbReference type="PANTHER" id="PTHR39428">
    <property type="entry name" value="F420H(2)-DEPENDENT QUINONE REDUCTASE RV1261C"/>
    <property type="match status" value="1"/>
</dbReference>
<sequence>MRTPDFAAEAGAWVLEHGHRTLLALTGGRFPTSVMGMLPVELHTVGRKSGRKFATLLTAPVHDDDRIVVVASKGGHSDHPDWFKNAIATPDVDVTVEGVTRPMRARAASAAERAELWPAVVKAYRGYEGYQRNTDREIPLLILEPRPRD</sequence>
<dbReference type="InterPro" id="IPR012349">
    <property type="entry name" value="Split_barrel_FMN-bd"/>
</dbReference>
<dbReference type="Gene3D" id="2.30.110.10">
    <property type="entry name" value="Electron Transport, Fmn-binding Protein, Chain A"/>
    <property type="match status" value="1"/>
</dbReference>
<dbReference type="AlphaFoldDB" id="A0A2S0KI87"/>
<dbReference type="RefSeq" id="WP_105943116.1">
    <property type="nucleotide sequence ID" value="NZ_CP027433.1"/>
</dbReference>
<dbReference type="KEGG" id="git:C6V83_15310"/>
<evidence type="ECO:0000313" key="3">
    <source>
        <dbReference type="EMBL" id="AVM01408.1"/>
    </source>
</evidence>
<dbReference type="PANTHER" id="PTHR39428:SF3">
    <property type="entry name" value="DEAZAFLAVIN-DEPENDENT NITROREDUCTASE"/>
    <property type="match status" value="1"/>
</dbReference>
<gene>
    <name evidence="3" type="ORF">C6V83_15310</name>
</gene>
<proteinExistence type="inferred from homology"/>
<dbReference type="OrthoDB" id="8225825at2"/>
<comment type="catalytic activity">
    <reaction evidence="2">
        <text>oxidized coenzyme F420-(gamma-L-Glu)(n) + a quinol + H(+) = reduced coenzyme F420-(gamma-L-Glu)(n) + a quinone</text>
        <dbReference type="Rhea" id="RHEA:39663"/>
        <dbReference type="Rhea" id="RHEA-COMP:12939"/>
        <dbReference type="Rhea" id="RHEA-COMP:14378"/>
        <dbReference type="ChEBI" id="CHEBI:15378"/>
        <dbReference type="ChEBI" id="CHEBI:24646"/>
        <dbReference type="ChEBI" id="CHEBI:132124"/>
        <dbReference type="ChEBI" id="CHEBI:133980"/>
        <dbReference type="ChEBI" id="CHEBI:139511"/>
    </reaction>
</comment>
<organism evidence="3 4">
    <name type="scientific">Gordonia iterans</name>
    <dbReference type="NCBI Taxonomy" id="1004901"/>
    <lineage>
        <taxon>Bacteria</taxon>
        <taxon>Bacillati</taxon>
        <taxon>Actinomycetota</taxon>
        <taxon>Actinomycetes</taxon>
        <taxon>Mycobacteriales</taxon>
        <taxon>Gordoniaceae</taxon>
        <taxon>Gordonia</taxon>
    </lineage>
</organism>
<dbReference type="Proteomes" id="UP000239814">
    <property type="component" value="Chromosome"/>
</dbReference>
<dbReference type="EMBL" id="CP027433">
    <property type="protein sequence ID" value="AVM01408.1"/>
    <property type="molecule type" value="Genomic_DNA"/>
</dbReference>
<comment type="similarity">
    <text evidence="1">Belongs to the F420H(2)-dependent quinone reductase family.</text>
</comment>
<dbReference type="InterPro" id="IPR004378">
    <property type="entry name" value="F420H2_quin_Rdtase"/>
</dbReference>
<dbReference type="NCBIfam" id="TIGR00026">
    <property type="entry name" value="hi_GC_TIGR00026"/>
    <property type="match status" value="1"/>
</dbReference>
<reference evidence="3 4" key="1">
    <citation type="submission" date="2018-03" db="EMBL/GenBank/DDBJ databases">
        <title>Characteristics and genome of n-alkane degrading marine bacteria Gordonia iterans isolated from crude oil contaminated in Tae-an, South Korea.</title>
        <authorList>
            <person name="Lee S.-S."/>
            <person name="Kim H."/>
        </authorList>
    </citation>
    <scope>NUCLEOTIDE SEQUENCE [LARGE SCALE GENOMIC DNA]</scope>
    <source>
        <strain evidence="3 4">Co17</strain>
    </source>
</reference>
<accession>A0A2S0KI87</accession>
<evidence type="ECO:0000256" key="1">
    <source>
        <dbReference type="ARBA" id="ARBA00008710"/>
    </source>
</evidence>